<evidence type="ECO:0000256" key="5">
    <source>
        <dbReference type="SAM" id="MobiDB-lite"/>
    </source>
</evidence>
<feature type="compositionally biased region" description="Polar residues" evidence="5">
    <location>
        <begin position="1"/>
        <end position="11"/>
    </location>
</feature>
<evidence type="ECO:0000313" key="8">
    <source>
        <dbReference type="Proteomes" id="UP000037505"/>
    </source>
</evidence>
<feature type="domain" description="Zn(2)-C6 fungal-type" evidence="6">
    <location>
        <begin position="22"/>
        <end position="52"/>
    </location>
</feature>
<dbReference type="SUPFAM" id="SSF57701">
    <property type="entry name" value="Zn2/Cys6 DNA-binding domain"/>
    <property type="match status" value="1"/>
</dbReference>
<dbReference type="GO" id="GO:0005634">
    <property type="term" value="C:nucleus"/>
    <property type="evidence" value="ECO:0007669"/>
    <property type="project" value="TreeGrafter"/>
</dbReference>
<evidence type="ECO:0000256" key="3">
    <source>
        <dbReference type="ARBA" id="ARBA00023163"/>
    </source>
</evidence>
<keyword evidence="4" id="KW-0539">Nucleus</keyword>
<protein>
    <recommendedName>
        <fullName evidence="6">Zn(2)-C6 fungal-type domain-containing protein</fullName>
    </recommendedName>
</protein>
<dbReference type="EMBL" id="JNOM01000003">
    <property type="protein sequence ID" value="KNG91377.1"/>
    <property type="molecule type" value="Genomic_DNA"/>
</dbReference>
<dbReference type="GeneID" id="26802242"/>
<dbReference type="RefSeq" id="XP_015412300.1">
    <property type="nucleotide sequence ID" value="XM_015545696.1"/>
</dbReference>
<evidence type="ECO:0000256" key="1">
    <source>
        <dbReference type="ARBA" id="ARBA00023015"/>
    </source>
</evidence>
<dbReference type="Proteomes" id="UP000037505">
    <property type="component" value="Unassembled WGS sequence"/>
</dbReference>
<feature type="compositionally biased region" description="Basic residues" evidence="5">
    <location>
        <begin position="12"/>
        <end position="29"/>
    </location>
</feature>
<gene>
    <name evidence="7" type="ORF">ANOM_000438</name>
</gene>
<dbReference type="AlphaFoldDB" id="A0A0L1JI37"/>
<organism evidence="7 8">
    <name type="scientific">Aspergillus nomiae NRRL (strain ATCC 15546 / NRRL 13137 / CBS 260.88 / M93)</name>
    <dbReference type="NCBI Taxonomy" id="1509407"/>
    <lineage>
        <taxon>Eukaryota</taxon>
        <taxon>Fungi</taxon>
        <taxon>Dikarya</taxon>
        <taxon>Ascomycota</taxon>
        <taxon>Pezizomycotina</taxon>
        <taxon>Eurotiomycetes</taxon>
        <taxon>Eurotiomycetidae</taxon>
        <taxon>Eurotiales</taxon>
        <taxon>Aspergillaceae</taxon>
        <taxon>Aspergillus</taxon>
        <taxon>Aspergillus subgen. Circumdati</taxon>
    </lineage>
</organism>
<dbReference type="PANTHER" id="PTHR37534">
    <property type="entry name" value="TRANSCRIPTIONAL ACTIVATOR PROTEIN UGA3"/>
    <property type="match status" value="1"/>
</dbReference>
<keyword evidence="8" id="KW-1185">Reference proteome</keyword>
<accession>A0A0L1JI37</accession>
<dbReference type="OrthoDB" id="4150114at2759"/>
<dbReference type="InterPro" id="IPR036864">
    <property type="entry name" value="Zn2-C6_fun-type_DNA-bd_sf"/>
</dbReference>
<evidence type="ECO:0000256" key="4">
    <source>
        <dbReference type="ARBA" id="ARBA00023242"/>
    </source>
</evidence>
<dbReference type="SMART" id="SM00066">
    <property type="entry name" value="GAL4"/>
    <property type="match status" value="1"/>
</dbReference>
<dbReference type="GO" id="GO:0045944">
    <property type="term" value="P:positive regulation of transcription by RNA polymerase II"/>
    <property type="evidence" value="ECO:0007669"/>
    <property type="project" value="TreeGrafter"/>
</dbReference>
<keyword evidence="2" id="KW-0238">DNA-binding</keyword>
<dbReference type="InterPro" id="IPR001138">
    <property type="entry name" value="Zn2Cys6_DnaBD"/>
</dbReference>
<evidence type="ECO:0000259" key="6">
    <source>
        <dbReference type="PROSITE" id="PS50048"/>
    </source>
</evidence>
<dbReference type="Pfam" id="PF00172">
    <property type="entry name" value="Zn_clus"/>
    <property type="match status" value="1"/>
</dbReference>
<evidence type="ECO:0000313" key="7">
    <source>
        <dbReference type="EMBL" id="KNG91377.1"/>
    </source>
</evidence>
<dbReference type="PANTHER" id="PTHR37534:SF9">
    <property type="entry name" value="ZN(II)2CYS6 TRANSCRIPTION FACTOR (EUROFUNG)"/>
    <property type="match status" value="1"/>
</dbReference>
<dbReference type="Gene3D" id="4.10.240.10">
    <property type="entry name" value="Zn(2)-C6 fungal-type DNA-binding domain"/>
    <property type="match status" value="1"/>
</dbReference>
<name>A0A0L1JI37_ASPN3</name>
<reference evidence="7 8" key="1">
    <citation type="submission" date="2014-06" db="EMBL/GenBank/DDBJ databases">
        <title>The Genome of the Aflatoxigenic Filamentous Fungus Aspergillus nomius.</title>
        <authorList>
            <person name="Moore M.G."/>
            <person name="Shannon B.M."/>
            <person name="Brian M.M."/>
        </authorList>
    </citation>
    <scope>NUCLEOTIDE SEQUENCE [LARGE SCALE GENOMIC DNA]</scope>
    <source>
        <strain evidence="7 8">NRRL 13137</strain>
    </source>
</reference>
<dbReference type="GO" id="GO:0008270">
    <property type="term" value="F:zinc ion binding"/>
    <property type="evidence" value="ECO:0007669"/>
    <property type="project" value="InterPro"/>
</dbReference>
<proteinExistence type="predicted"/>
<dbReference type="GO" id="GO:0000981">
    <property type="term" value="F:DNA-binding transcription factor activity, RNA polymerase II-specific"/>
    <property type="evidence" value="ECO:0007669"/>
    <property type="project" value="InterPro"/>
</dbReference>
<dbReference type="GO" id="GO:0000976">
    <property type="term" value="F:transcription cis-regulatory region binding"/>
    <property type="evidence" value="ECO:0007669"/>
    <property type="project" value="TreeGrafter"/>
</dbReference>
<dbReference type="PROSITE" id="PS50048">
    <property type="entry name" value="ZN2_CY6_FUNGAL_2"/>
    <property type="match status" value="1"/>
</dbReference>
<keyword evidence="3" id="KW-0804">Transcription</keyword>
<sequence>MPKQPSSTRNVKQPKVRRNHSGCRPCRRRGKRCDEEKPSCGACQRLSLDCSYGIDFTFHSLDRAFFQTQLADQKASTRSSTISKRTTAKIVQDPKIKIGLPDYLNRLATSHAPPTVSTQHEIELRYLNHFQTHVRHLLPAASLQLVDRSLQSLGLRFAVLCISASNLSMLNAGVQSRVVPNDSRKSVFSPVVNGLHHSNAQKYHDLALWNCRTAEHDGIKNEAPALLAAHVLLAYYHHASTDHLRFRFAVKDAVRFVLQNRATIANSPDGPDALQMWYRLCASHRPAKPPALLLEGEGASSFGPNLLPDVTEHTYLNCIVGMGVDDLIYDILIKTLEIRTKLVVFRCVAAIRQVSETSSDIGPLTHEVMNKMLGRECGPDEYAEARDSFMRGSNLLGLLDVQKERLKVWRSRLSAEQLRAQGDSTPCIQRKTTPEVSNLPIGQQFLTHRDAMNALYSLLCEMAFEDAKQAFASHHTSTVVGADPSHVIADMAYSACHVANSLDLAVSNTSDIYTLSLAEVLLQLVFLWRSDELFTYILDVLWPQLETHGKGYEHSHYPTHLVKRIITQTAVYWEQGRVVNFALPAVAENISKLSLLDIDHPIDLVVCGYNTDGMYFIEKIPLP</sequence>
<evidence type="ECO:0000256" key="2">
    <source>
        <dbReference type="ARBA" id="ARBA00023125"/>
    </source>
</evidence>
<comment type="caution">
    <text evidence="7">The sequence shown here is derived from an EMBL/GenBank/DDBJ whole genome shotgun (WGS) entry which is preliminary data.</text>
</comment>
<dbReference type="CDD" id="cd00067">
    <property type="entry name" value="GAL4"/>
    <property type="match status" value="1"/>
</dbReference>
<keyword evidence="1" id="KW-0805">Transcription regulation</keyword>
<feature type="region of interest" description="Disordered" evidence="5">
    <location>
        <begin position="1"/>
        <end position="29"/>
    </location>
</feature>